<dbReference type="InterPro" id="IPR050800">
    <property type="entry name" value="ARTD/PARP"/>
</dbReference>
<dbReference type="GO" id="GO:0006302">
    <property type="term" value="P:double-strand break repair"/>
    <property type="evidence" value="ECO:0007669"/>
    <property type="project" value="TreeGrafter"/>
</dbReference>
<feature type="domain" description="PARP catalytic" evidence="6">
    <location>
        <begin position="1"/>
        <end position="91"/>
    </location>
</feature>
<dbReference type="GO" id="GO:0005730">
    <property type="term" value="C:nucleolus"/>
    <property type="evidence" value="ECO:0007669"/>
    <property type="project" value="TreeGrafter"/>
</dbReference>
<keyword evidence="2 4" id="KW-0808">Transferase</keyword>
<dbReference type="EC" id="2.4.2.-" evidence="4"/>
<gene>
    <name evidence="7" type="ORF">OXD698_LOCUS52119</name>
</gene>
<dbReference type="GO" id="GO:1990404">
    <property type="term" value="F:NAD+-protein mono-ADP-ribosyltransferase activity"/>
    <property type="evidence" value="ECO:0007669"/>
    <property type="project" value="TreeGrafter"/>
</dbReference>
<dbReference type="GO" id="GO:0070212">
    <property type="term" value="P:protein poly-ADP-ribosylation"/>
    <property type="evidence" value="ECO:0007669"/>
    <property type="project" value="TreeGrafter"/>
</dbReference>
<evidence type="ECO:0000256" key="5">
    <source>
        <dbReference type="SAM" id="MobiDB-lite"/>
    </source>
</evidence>
<feature type="non-terminal residue" evidence="7">
    <location>
        <position position="1"/>
    </location>
</feature>
<feature type="compositionally biased region" description="Basic and acidic residues" evidence="5">
    <location>
        <begin position="34"/>
        <end position="43"/>
    </location>
</feature>
<feature type="compositionally biased region" description="Basic and acidic residues" evidence="5">
    <location>
        <begin position="1"/>
        <end position="18"/>
    </location>
</feature>
<organism evidence="7 8">
    <name type="scientific">Adineta steineri</name>
    <dbReference type="NCBI Taxonomy" id="433720"/>
    <lineage>
        <taxon>Eukaryota</taxon>
        <taxon>Metazoa</taxon>
        <taxon>Spiralia</taxon>
        <taxon>Gnathifera</taxon>
        <taxon>Rotifera</taxon>
        <taxon>Eurotatoria</taxon>
        <taxon>Bdelloidea</taxon>
        <taxon>Adinetida</taxon>
        <taxon>Adinetidae</taxon>
        <taxon>Adineta</taxon>
    </lineage>
</organism>
<protein>
    <recommendedName>
        <fullName evidence="4">Poly [ADP-ribose] polymerase</fullName>
        <shortName evidence="4">PARP</shortName>
        <ecNumber evidence="4">2.4.2.-</ecNumber>
    </recommendedName>
</protein>
<reference evidence="7" key="1">
    <citation type="submission" date="2021-02" db="EMBL/GenBank/DDBJ databases">
        <authorList>
            <person name="Nowell W R."/>
        </authorList>
    </citation>
    <scope>NUCLEOTIDE SEQUENCE</scope>
</reference>
<dbReference type="EMBL" id="CAJOAZ010027818">
    <property type="protein sequence ID" value="CAF4412442.1"/>
    <property type="molecule type" value="Genomic_DNA"/>
</dbReference>
<keyword evidence="1 4" id="KW-0328">Glycosyltransferase</keyword>
<evidence type="ECO:0000259" key="6">
    <source>
        <dbReference type="PROSITE" id="PS51059"/>
    </source>
</evidence>
<dbReference type="Proteomes" id="UP000663844">
    <property type="component" value="Unassembled WGS sequence"/>
</dbReference>
<keyword evidence="3 4" id="KW-0520">NAD</keyword>
<accession>A0A820PZ65</accession>
<evidence type="ECO:0000256" key="2">
    <source>
        <dbReference type="ARBA" id="ARBA00022679"/>
    </source>
</evidence>
<dbReference type="Gene3D" id="3.90.228.10">
    <property type="match status" value="1"/>
</dbReference>
<evidence type="ECO:0000256" key="1">
    <source>
        <dbReference type="ARBA" id="ARBA00022676"/>
    </source>
</evidence>
<evidence type="ECO:0000313" key="7">
    <source>
        <dbReference type="EMBL" id="CAF4412442.1"/>
    </source>
</evidence>
<sequence>NEVALGKEHTITSDDSSLKKPPANFDSIVARGQTEPDPKDDTSITIEGKKIIVPAGKPIKTTYTSSSFAQSEYLVYKEDQCRIRYMLKMQF</sequence>
<dbReference type="GO" id="GO:0003950">
    <property type="term" value="F:NAD+ poly-ADP-ribosyltransferase activity"/>
    <property type="evidence" value="ECO:0007669"/>
    <property type="project" value="UniProtKB-UniRule"/>
</dbReference>
<proteinExistence type="predicted"/>
<evidence type="ECO:0000256" key="3">
    <source>
        <dbReference type="ARBA" id="ARBA00023027"/>
    </source>
</evidence>
<evidence type="ECO:0000313" key="8">
    <source>
        <dbReference type="Proteomes" id="UP000663844"/>
    </source>
</evidence>
<evidence type="ECO:0000256" key="4">
    <source>
        <dbReference type="RuleBase" id="RU362114"/>
    </source>
</evidence>
<dbReference type="GO" id="GO:0035861">
    <property type="term" value="C:site of double-strand break"/>
    <property type="evidence" value="ECO:0007669"/>
    <property type="project" value="TreeGrafter"/>
</dbReference>
<dbReference type="Pfam" id="PF00644">
    <property type="entry name" value="PARP"/>
    <property type="match status" value="1"/>
</dbReference>
<dbReference type="PANTHER" id="PTHR10459:SF66">
    <property type="entry name" value="PROTEIN MONO-ADP-RIBOSYLTRANSFERASE PARP3"/>
    <property type="match status" value="1"/>
</dbReference>
<feature type="region of interest" description="Disordered" evidence="5">
    <location>
        <begin position="1"/>
        <end position="43"/>
    </location>
</feature>
<dbReference type="InterPro" id="IPR012317">
    <property type="entry name" value="Poly(ADP-ribose)pol_cat_dom"/>
</dbReference>
<dbReference type="PANTHER" id="PTHR10459">
    <property type="entry name" value="DNA LIGASE"/>
    <property type="match status" value="1"/>
</dbReference>
<name>A0A820PZ65_9BILA</name>
<dbReference type="PROSITE" id="PS51059">
    <property type="entry name" value="PARP_CATALYTIC"/>
    <property type="match status" value="1"/>
</dbReference>
<dbReference type="AlphaFoldDB" id="A0A820PZ65"/>
<comment type="caution">
    <text evidence="7">The sequence shown here is derived from an EMBL/GenBank/DDBJ whole genome shotgun (WGS) entry which is preliminary data.</text>
</comment>
<dbReference type="SUPFAM" id="SSF56399">
    <property type="entry name" value="ADP-ribosylation"/>
    <property type="match status" value="1"/>
</dbReference>